<accession>A0A7M2H531</accession>
<dbReference type="AlphaFoldDB" id="A0A7M2H531"/>
<evidence type="ECO:0000313" key="1">
    <source>
        <dbReference type="EMBL" id="QOT79958.1"/>
    </source>
</evidence>
<dbReference type="EMBL" id="CP062804">
    <property type="protein sequence ID" value="QOT79958.1"/>
    <property type="molecule type" value="Genomic_DNA"/>
</dbReference>
<gene>
    <name evidence="1" type="ORF">F7R26_035520</name>
</gene>
<name>A0A7M2H531_9BURK</name>
<dbReference type="Proteomes" id="UP000397656">
    <property type="component" value="Chromosome 2"/>
</dbReference>
<reference evidence="1 2" key="1">
    <citation type="submission" date="2020-10" db="EMBL/GenBank/DDBJ databases">
        <title>Complete genome sequence of Cupriavidus basilensis CCUG 49340T.</title>
        <authorList>
            <person name="Salva-Serra F."/>
            <person name="Donoso R.A."/>
            <person name="Cho K.H."/>
            <person name="Yoo J.A."/>
            <person name="Lee K."/>
            <person name="Yoon S.-H."/>
            <person name="Perez-Pantoja D."/>
            <person name="Moore E.R.B."/>
        </authorList>
    </citation>
    <scope>NUCLEOTIDE SEQUENCE [LARGE SCALE GENOMIC DNA]</scope>
    <source>
        <strain evidence="2">CCUG 49340</strain>
    </source>
</reference>
<evidence type="ECO:0000313" key="2">
    <source>
        <dbReference type="Proteomes" id="UP000397656"/>
    </source>
</evidence>
<sequence length="80" mass="9001">MQPDRSTLVGTSATVRRCPDLMSDDCLHLIEIGNTFRTNDRGFGFTPTRGDSWANRRQPCVGKGWARMKKIRRSGLGLSF</sequence>
<dbReference type="RefSeq" id="WP_170301945.1">
    <property type="nucleotide sequence ID" value="NZ_CP062804.1"/>
</dbReference>
<organism evidence="1 2">
    <name type="scientific">Cupriavidus basilensis</name>
    <dbReference type="NCBI Taxonomy" id="68895"/>
    <lineage>
        <taxon>Bacteria</taxon>
        <taxon>Pseudomonadati</taxon>
        <taxon>Pseudomonadota</taxon>
        <taxon>Betaproteobacteria</taxon>
        <taxon>Burkholderiales</taxon>
        <taxon>Burkholderiaceae</taxon>
        <taxon>Cupriavidus</taxon>
    </lineage>
</organism>
<dbReference type="GeneID" id="98406285"/>
<protein>
    <submittedName>
        <fullName evidence="1">Uncharacterized protein</fullName>
    </submittedName>
</protein>
<proteinExistence type="predicted"/>